<feature type="region of interest" description="Disordered" evidence="2">
    <location>
        <begin position="406"/>
        <end position="434"/>
    </location>
</feature>
<evidence type="ECO:0000256" key="2">
    <source>
        <dbReference type="SAM" id="MobiDB-lite"/>
    </source>
</evidence>
<sequence>MKYQFRVTAESSAGISEPSPLSEIIAISHQRTFASVPCFVRALQDTVAIENEKVEFIVQVEGTPAPKLVWYKDGFEVYSSRRQRIITENDTSSLVIHQAAFTDEGEIKCTATNKAGHIVTKSRLRIEASPTIRLPRQYEDGLLFELGETVRLKISVTGRPQPQVYWFHDGEIIVSGGRQEITTTERYTTLKVSEATRQDRGEYQVKAANRLGEDVVSFLVTITDRPLPPGTAQVVMTLGRCVTLSWSAPSDDGGCKIGNYIVEYYRVGWNMWLKAATCRQLTTTLGDLIEGSEYKFRVKAENPYGISDPSDESDIIFIPDPKRGLTFSMLEPPARDGTLLLNEELSEEWLEARKKHNELLDNSPMVKQYGNENKFEDKKGYDWEEERPIPSPVMLANQVLRKVKMAPKRGWSDDSQTSPPTSPERPIPPQRKSRLKNIKAIEGQHYSKNMRENSPEDFPKIEYHSTGKMKRVEESLHSSSELMLVLLPSGRADTEERAEWRDTVESLKHPKTLIAPPISLSAPELGSCEPFDSSLIRNSVSSTELLHVRAIARFYQDTAEDEREELKKNYGIERRHSFENRAPKSRTEVSIRKCESPATENTQEICTRALINNEEGKGDHLLKSNTSRFMDDNMYYIDDNYPGRLIGSEKEFGELEMIQNELGDFSQEREGASEEISNYSPTRTENDFIDYFEEDTYHPNMIPKSEIVLIESINSATEISSENTEENTSKTSITNVERQNVNADLESHHDTKLLINSSSYMSEMPSLTSQSNYLLSQPLKPILKVRDNLQGKKVKNRLFSYMLTDKISEIPTALVHENVNEENKTKKKVRIEEPEEKYVEQLVGEDDRDVLMTGEVARNRRKQIRQNLPGEETDPTNIIISHYSDIVREFGYGKKPKAKLYLDYEDLKAAADKVETEFLDKSGINTEIMKASSYSEYPISNITIDHSIQNAPEIICENINPVEIINYNQPEEMVKIPKSSVGFLLDLSLFLVACWLYMFNDERLAIPVLFLMIYRQIHEMIENKMKKWKKTT</sequence>
<dbReference type="GO" id="GO:0030154">
    <property type="term" value="P:cell differentiation"/>
    <property type="evidence" value="ECO:0007669"/>
    <property type="project" value="UniProtKB-ARBA"/>
</dbReference>
<dbReference type="FunFam" id="2.60.40.10:FF:001806">
    <property type="entry name" value="Blast:Twitchin"/>
    <property type="match status" value="1"/>
</dbReference>
<dbReference type="PANTHER" id="PTHR13817:SF167">
    <property type="entry name" value="MYOMESIN AND MYOSIN BINDING PROTEIN"/>
    <property type="match status" value="1"/>
</dbReference>
<dbReference type="InterPro" id="IPR013783">
    <property type="entry name" value="Ig-like_fold"/>
</dbReference>
<evidence type="ECO:0000256" key="1">
    <source>
        <dbReference type="ARBA" id="ARBA00022737"/>
    </source>
</evidence>
<organism evidence="5 6">
    <name type="scientific">Ranatra chinensis</name>
    <dbReference type="NCBI Taxonomy" id="642074"/>
    <lineage>
        <taxon>Eukaryota</taxon>
        <taxon>Metazoa</taxon>
        <taxon>Ecdysozoa</taxon>
        <taxon>Arthropoda</taxon>
        <taxon>Hexapoda</taxon>
        <taxon>Insecta</taxon>
        <taxon>Pterygota</taxon>
        <taxon>Neoptera</taxon>
        <taxon>Paraneoptera</taxon>
        <taxon>Hemiptera</taxon>
        <taxon>Heteroptera</taxon>
        <taxon>Panheteroptera</taxon>
        <taxon>Nepomorpha</taxon>
        <taxon>Nepidae</taxon>
        <taxon>Ranatrinae</taxon>
        <taxon>Ranatra</taxon>
    </lineage>
</organism>
<dbReference type="SMART" id="SM00060">
    <property type="entry name" value="FN3"/>
    <property type="match status" value="1"/>
</dbReference>
<dbReference type="PANTHER" id="PTHR13817">
    <property type="entry name" value="TITIN"/>
    <property type="match status" value="1"/>
</dbReference>
<dbReference type="InterPro" id="IPR036179">
    <property type="entry name" value="Ig-like_dom_sf"/>
</dbReference>
<dbReference type="InterPro" id="IPR003961">
    <property type="entry name" value="FN3_dom"/>
</dbReference>
<dbReference type="SUPFAM" id="SSF48726">
    <property type="entry name" value="Immunoglobulin"/>
    <property type="match status" value="2"/>
</dbReference>
<dbReference type="Proteomes" id="UP001558652">
    <property type="component" value="Unassembled WGS sequence"/>
</dbReference>
<name>A0ABD0YUT3_9HEMI</name>
<dbReference type="InterPro" id="IPR050964">
    <property type="entry name" value="Striated_Muscle_Regulatory"/>
</dbReference>
<protein>
    <recommendedName>
        <fullName evidence="7">Titin</fullName>
    </recommendedName>
</protein>
<reference evidence="5 6" key="1">
    <citation type="submission" date="2024-07" db="EMBL/GenBank/DDBJ databases">
        <title>Chromosome-level genome assembly of the water stick insect Ranatra chinensis (Heteroptera: Nepidae).</title>
        <authorList>
            <person name="Liu X."/>
        </authorList>
    </citation>
    <scope>NUCLEOTIDE SEQUENCE [LARGE SCALE GENOMIC DNA]</scope>
    <source>
        <strain evidence="5">Cailab_2021Rc</strain>
        <tissue evidence="5">Muscle</tissue>
    </source>
</reference>
<dbReference type="SMART" id="SM00408">
    <property type="entry name" value="IGc2"/>
    <property type="match status" value="2"/>
</dbReference>
<dbReference type="GO" id="GO:0009653">
    <property type="term" value="P:anatomical structure morphogenesis"/>
    <property type="evidence" value="ECO:0007669"/>
    <property type="project" value="UniProtKB-ARBA"/>
</dbReference>
<feature type="compositionally biased region" description="Pro residues" evidence="2">
    <location>
        <begin position="420"/>
        <end position="429"/>
    </location>
</feature>
<dbReference type="PROSITE" id="PS50835">
    <property type="entry name" value="IG_LIKE"/>
    <property type="match status" value="2"/>
</dbReference>
<dbReference type="InterPro" id="IPR036116">
    <property type="entry name" value="FN3_sf"/>
</dbReference>
<accession>A0ABD0YUT3</accession>
<feature type="domain" description="Ig-like" evidence="3">
    <location>
        <begin position="37"/>
        <end position="125"/>
    </location>
</feature>
<evidence type="ECO:0000313" key="6">
    <source>
        <dbReference type="Proteomes" id="UP001558652"/>
    </source>
</evidence>
<feature type="domain" description="Ig-like" evidence="3">
    <location>
        <begin position="130"/>
        <end position="223"/>
    </location>
</feature>
<dbReference type="InterPro" id="IPR003599">
    <property type="entry name" value="Ig_sub"/>
</dbReference>
<dbReference type="Gene3D" id="2.60.40.10">
    <property type="entry name" value="Immunoglobulins"/>
    <property type="match status" value="3"/>
</dbReference>
<dbReference type="EMBL" id="JBFDAA010000007">
    <property type="protein sequence ID" value="KAL1131082.1"/>
    <property type="molecule type" value="Genomic_DNA"/>
</dbReference>
<evidence type="ECO:0000259" key="4">
    <source>
        <dbReference type="PROSITE" id="PS50853"/>
    </source>
</evidence>
<dbReference type="InterPro" id="IPR007110">
    <property type="entry name" value="Ig-like_dom"/>
</dbReference>
<proteinExistence type="predicted"/>
<comment type="caution">
    <text evidence="5">The sequence shown here is derived from an EMBL/GenBank/DDBJ whole genome shotgun (WGS) entry which is preliminary data.</text>
</comment>
<keyword evidence="1" id="KW-0677">Repeat</keyword>
<dbReference type="Pfam" id="PF00041">
    <property type="entry name" value="fn3"/>
    <property type="match status" value="1"/>
</dbReference>
<evidence type="ECO:0000259" key="3">
    <source>
        <dbReference type="PROSITE" id="PS50835"/>
    </source>
</evidence>
<dbReference type="InterPro" id="IPR003598">
    <property type="entry name" value="Ig_sub2"/>
</dbReference>
<dbReference type="Pfam" id="PF07679">
    <property type="entry name" value="I-set"/>
    <property type="match status" value="2"/>
</dbReference>
<keyword evidence="6" id="KW-1185">Reference proteome</keyword>
<dbReference type="PROSITE" id="PS50853">
    <property type="entry name" value="FN3"/>
    <property type="match status" value="1"/>
</dbReference>
<dbReference type="SUPFAM" id="SSF49265">
    <property type="entry name" value="Fibronectin type III"/>
    <property type="match status" value="1"/>
</dbReference>
<gene>
    <name evidence="5" type="ORF">AAG570_012319</name>
</gene>
<dbReference type="CDD" id="cd00063">
    <property type="entry name" value="FN3"/>
    <property type="match status" value="1"/>
</dbReference>
<dbReference type="AlphaFoldDB" id="A0ABD0YUT3"/>
<feature type="domain" description="Fibronectin type-III" evidence="4">
    <location>
        <begin position="228"/>
        <end position="321"/>
    </location>
</feature>
<dbReference type="SMART" id="SM00409">
    <property type="entry name" value="IG"/>
    <property type="match status" value="2"/>
</dbReference>
<evidence type="ECO:0000313" key="5">
    <source>
        <dbReference type="EMBL" id="KAL1131082.1"/>
    </source>
</evidence>
<dbReference type="FunFam" id="2.60.40.10:FF:000612">
    <property type="entry name" value="palladin isoform X1"/>
    <property type="match status" value="1"/>
</dbReference>
<dbReference type="FunFam" id="2.60.40.10:FF:001223">
    <property type="entry name" value="Sidekick cell adhesion molecule 1"/>
    <property type="match status" value="1"/>
</dbReference>
<evidence type="ECO:0008006" key="7">
    <source>
        <dbReference type="Google" id="ProtNLM"/>
    </source>
</evidence>
<dbReference type="PRINTS" id="PR00014">
    <property type="entry name" value="FNTYPEIII"/>
</dbReference>
<dbReference type="InterPro" id="IPR013098">
    <property type="entry name" value="Ig_I-set"/>
</dbReference>